<evidence type="ECO:0000256" key="1">
    <source>
        <dbReference type="ARBA" id="ARBA00007769"/>
    </source>
</evidence>
<dbReference type="PROSITE" id="PS00470">
    <property type="entry name" value="IDH_IMDH"/>
    <property type="match status" value="1"/>
</dbReference>
<organism evidence="4 5">
    <name type="scientific">Blastopirellula marina</name>
    <dbReference type="NCBI Taxonomy" id="124"/>
    <lineage>
        <taxon>Bacteria</taxon>
        <taxon>Pseudomonadati</taxon>
        <taxon>Planctomycetota</taxon>
        <taxon>Planctomycetia</taxon>
        <taxon>Pirellulales</taxon>
        <taxon>Pirellulaceae</taxon>
        <taxon>Blastopirellula</taxon>
    </lineage>
</organism>
<dbReference type="GO" id="GO:0006099">
    <property type="term" value="P:tricarboxylic acid cycle"/>
    <property type="evidence" value="ECO:0007669"/>
    <property type="project" value="TreeGrafter"/>
</dbReference>
<name>A0A2S8FMU9_9BACT</name>
<reference evidence="4 5" key="1">
    <citation type="submission" date="2018-02" db="EMBL/GenBank/DDBJ databases">
        <title>Comparative genomes isolates from brazilian mangrove.</title>
        <authorList>
            <person name="Araujo J.E."/>
            <person name="Taketani R.G."/>
            <person name="Silva M.C.P."/>
            <person name="Loureco M.V."/>
            <person name="Andreote F.D."/>
        </authorList>
    </citation>
    <scope>NUCLEOTIDE SEQUENCE [LARGE SCALE GENOMIC DNA]</scope>
    <source>
        <strain evidence="4 5">HEX-2 MGV</strain>
    </source>
</reference>
<dbReference type="SUPFAM" id="SSF53659">
    <property type="entry name" value="Isocitrate/Isopropylmalate dehydrogenase-like"/>
    <property type="match status" value="1"/>
</dbReference>
<dbReference type="InterPro" id="IPR019818">
    <property type="entry name" value="IsoCit/isopropylmalate_DH_CS"/>
</dbReference>
<comment type="caution">
    <text evidence="4">The sequence shown here is derived from an EMBL/GenBank/DDBJ whole genome shotgun (WGS) entry which is preliminary data.</text>
</comment>
<sequence>MSHQVCLLSGDGIGPEITNVVQEIIAAAGVKIEWIPCEAGLSSYERNGDPLPQETLDNIRTTKLALKGPLATASGTGFRSVNVSLRKELQLYANYRPAKSLKGVPAPFKDVDLIVVRENTEGLYSGLEHTVVPGVVESLRVITEAGSRRIAQFAFETARSLGRKRVTCIHKANILKLSDGLFLDTCNTVARDYPDIEYDDCIVDAAAMKMVLNPHQFDVLVMENLFGDILSDLASGLVGGLGVTPSGNLGTDAAVFEAVHGTAPDIAGKNLANPTALLLSATMMLKHMGETDAAKKIEASLFAVLEEGTTLTGDLKGSASTTDFAEAIIGKLDSLTV</sequence>
<dbReference type="EMBL" id="PUIA01000035">
    <property type="protein sequence ID" value="PQO33447.1"/>
    <property type="molecule type" value="Genomic_DNA"/>
</dbReference>
<evidence type="ECO:0000259" key="3">
    <source>
        <dbReference type="SMART" id="SM01329"/>
    </source>
</evidence>
<dbReference type="PANTHER" id="PTHR11835">
    <property type="entry name" value="DECARBOXYLATING DEHYDROGENASES-ISOCITRATE, ISOPROPYLMALATE, TARTRATE"/>
    <property type="match status" value="1"/>
</dbReference>
<dbReference type="PANTHER" id="PTHR11835:SF34">
    <property type="entry name" value="ISOCITRATE DEHYDROGENASE [NAD] SUBUNIT ALPHA, MITOCHONDRIAL"/>
    <property type="match status" value="1"/>
</dbReference>
<dbReference type="InterPro" id="IPR024084">
    <property type="entry name" value="IsoPropMal-DH-like_dom"/>
</dbReference>
<dbReference type="AlphaFoldDB" id="A0A2S8FMU9"/>
<dbReference type="Gene3D" id="3.40.718.10">
    <property type="entry name" value="Isopropylmalate Dehydrogenase"/>
    <property type="match status" value="1"/>
</dbReference>
<dbReference type="SMART" id="SM01329">
    <property type="entry name" value="Iso_dh"/>
    <property type="match status" value="1"/>
</dbReference>
<dbReference type="Pfam" id="PF00180">
    <property type="entry name" value="Iso_dh"/>
    <property type="match status" value="1"/>
</dbReference>
<proteinExistence type="inferred from homology"/>
<dbReference type="GO" id="GO:0006102">
    <property type="term" value="P:isocitrate metabolic process"/>
    <property type="evidence" value="ECO:0007669"/>
    <property type="project" value="TreeGrafter"/>
</dbReference>
<dbReference type="RefSeq" id="WP_105353209.1">
    <property type="nucleotide sequence ID" value="NZ_PUIA01000035.1"/>
</dbReference>
<evidence type="ECO:0000313" key="4">
    <source>
        <dbReference type="EMBL" id="PQO33447.1"/>
    </source>
</evidence>
<dbReference type="GO" id="GO:0051287">
    <property type="term" value="F:NAD binding"/>
    <property type="evidence" value="ECO:0007669"/>
    <property type="project" value="InterPro"/>
</dbReference>
<keyword evidence="2" id="KW-0560">Oxidoreductase</keyword>
<dbReference type="GO" id="GO:0004449">
    <property type="term" value="F:isocitrate dehydrogenase (NAD+) activity"/>
    <property type="evidence" value="ECO:0007669"/>
    <property type="project" value="TreeGrafter"/>
</dbReference>
<evidence type="ECO:0000256" key="2">
    <source>
        <dbReference type="ARBA" id="ARBA00023002"/>
    </source>
</evidence>
<evidence type="ECO:0000313" key="5">
    <source>
        <dbReference type="Proteomes" id="UP000240009"/>
    </source>
</evidence>
<comment type="similarity">
    <text evidence="1">Belongs to the isocitrate and isopropylmalate dehydrogenases family.</text>
</comment>
<dbReference type="GO" id="GO:0000287">
    <property type="term" value="F:magnesium ion binding"/>
    <property type="evidence" value="ECO:0007669"/>
    <property type="project" value="InterPro"/>
</dbReference>
<accession>A0A2S8FMU9</accession>
<dbReference type="Proteomes" id="UP000240009">
    <property type="component" value="Unassembled WGS sequence"/>
</dbReference>
<feature type="domain" description="Isopropylmalate dehydrogenase-like" evidence="3">
    <location>
        <begin position="4"/>
        <end position="328"/>
    </location>
</feature>
<protein>
    <submittedName>
        <fullName evidence="4">NAD-dependent isocitrate dehydrogenase</fullName>
    </submittedName>
</protein>
<gene>
    <name evidence="4" type="ORF">C5Y96_11430</name>
</gene>
<dbReference type="OrthoDB" id="9806254at2"/>